<name>A0A134A7D5_9FUSO</name>
<organism evidence="2 3">
    <name type="scientific">Leptotrichia wadei</name>
    <dbReference type="NCBI Taxonomy" id="157687"/>
    <lineage>
        <taxon>Bacteria</taxon>
        <taxon>Fusobacteriati</taxon>
        <taxon>Fusobacteriota</taxon>
        <taxon>Fusobacteriia</taxon>
        <taxon>Fusobacteriales</taxon>
        <taxon>Leptotrichiaceae</taxon>
        <taxon>Leptotrichia</taxon>
    </lineage>
</organism>
<evidence type="ECO:0000313" key="2">
    <source>
        <dbReference type="EMBL" id="KXB63597.1"/>
    </source>
</evidence>
<keyword evidence="3" id="KW-1185">Reference proteome</keyword>
<feature type="chain" id="PRO_5007461332" description="Lipoprotein" evidence="1">
    <location>
        <begin position="25"/>
        <end position="189"/>
    </location>
</feature>
<dbReference type="OrthoDB" id="82401at2"/>
<dbReference type="PATRIC" id="fig|157687.3.peg.1537"/>
<dbReference type="RefSeq" id="WP_060918194.1">
    <property type="nucleotide sequence ID" value="NZ_KQ960087.1"/>
</dbReference>
<proteinExistence type="predicted"/>
<dbReference type="Proteomes" id="UP000070483">
    <property type="component" value="Unassembled WGS sequence"/>
</dbReference>
<dbReference type="EMBL" id="LSDD01000108">
    <property type="protein sequence ID" value="KXB63597.1"/>
    <property type="molecule type" value="Genomic_DNA"/>
</dbReference>
<evidence type="ECO:0008006" key="4">
    <source>
        <dbReference type="Google" id="ProtNLM"/>
    </source>
</evidence>
<evidence type="ECO:0000313" key="3">
    <source>
        <dbReference type="Proteomes" id="UP000070483"/>
    </source>
</evidence>
<keyword evidence="1" id="KW-0732">Signal</keyword>
<accession>A0A134A7D5</accession>
<sequence>MKKLKFILLILVSIFCLNSCLATAAIIGSMQGDGLLPPPKPESPYYYGNNKKLNTLLLTENKKKIEIGNSKIQISIPEGLWLKNSDNSLLNETLNKKKSFELSGYYLGKSILLPIHIYNENFEEFAKKENLVKINKNTYFNKFEDNSNSKKIKLNQIIKKIDDNTFAVISFNDMRDYSKNFFLELMKDW</sequence>
<feature type="signal peptide" evidence="1">
    <location>
        <begin position="1"/>
        <end position="24"/>
    </location>
</feature>
<gene>
    <name evidence="2" type="ORF">HMPREF3180_01544</name>
</gene>
<comment type="caution">
    <text evidence="2">The sequence shown here is derived from an EMBL/GenBank/DDBJ whole genome shotgun (WGS) entry which is preliminary data.</text>
</comment>
<protein>
    <recommendedName>
        <fullName evidence="4">Lipoprotein</fullName>
    </recommendedName>
</protein>
<dbReference type="STRING" id="157687.HMPREF3180_01544"/>
<reference evidence="3" key="1">
    <citation type="submission" date="2016-01" db="EMBL/GenBank/DDBJ databases">
        <authorList>
            <person name="Mitreva M."/>
            <person name="Pepin K.H."/>
            <person name="Mihindukulasuriya K.A."/>
            <person name="Fulton R."/>
            <person name="Fronick C."/>
            <person name="O'Laughlin M."/>
            <person name="Miner T."/>
            <person name="Herter B."/>
            <person name="Rosa B.A."/>
            <person name="Cordes M."/>
            <person name="Tomlinson C."/>
            <person name="Wollam A."/>
            <person name="Palsikar V.B."/>
            <person name="Mardis E.R."/>
            <person name="Wilson R.K."/>
        </authorList>
    </citation>
    <scope>NUCLEOTIDE SEQUENCE [LARGE SCALE GENOMIC DNA]</scope>
    <source>
        <strain evidence="3">KA00185</strain>
    </source>
</reference>
<dbReference type="AlphaFoldDB" id="A0A134A7D5"/>
<evidence type="ECO:0000256" key="1">
    <source>
        <dbReference type="SAM" id="SignalP"/>
    </source>
</evidence>